<dbReference type="Proteomes" id="UP000028999">
    <property type="component" value="Unassembled WGS sequence"/>
</dbReference>
<reference evidence="1 2" key="1">
    <citation type="journal article" date="2014" name="Science">
        <title>Plant genetics. Early allopolyploid evolution in the post-Neolithic Brassica napus oilseed genome.</title>
        <authorList>
            <person name="Chalhoub B."/>
            <person name="Denoeud F."/>
            <person name="Liu S."/>
            <person name="Parkin I.A."/>
            <person name="Tang H."/>
            <person name="Wang X."/>
            <person name="Chiquet J."/>
            <person name="Belcram H."/>
            <person name="Tong C."/>
            <person name="Samans B."/>
            <person name="Correa M."/>
            <person name="Da Silva C."/>
            <person name="Just J."/>
            <person name="Falentin C."/>
            <person name="Koh C.S."/>
            <person name="Le Clainche I."/>
            <person name="Bernard M."/>
            <person name="Bento P."/>
            <person name="Noel B."/>
            <person name="Labadie K."/>
            <person name="Alberti A."/>
            <person name="Charles M."/>
            <person name="Arnaud D."/>
            <person name="Guo H."/>
            <person name="Daviaud C."/>
            <person name="Alamery S."/>
            <person name="Jabbari K."/>
            <person name="Zhao M."/>
            <person name="Edger P.P."/>
            <person name="Chelaifa H."/>
            <person name="Tack D."/>
            <person name="Lassalle G."/>
            <person name="Mestiri I."/>
            <person name="Schnel N."/>
            <person name="Le Paslier M.C."/>
            <person name="Fan G."/>
            <person name="Renault V."/>
            <person name="Bayer P.E."/>
            <person name="Golicz A.A."/>
            <person name="Manoli S."/>
            <person name="Lee T.H."/>
            <person name="Thi V.H."/>
            <person name="Chalabi S."/>
            <person name="Hu Q."/>
            <person name="Fan C."/>
            <person name="Tollenaere R."/>
            <person name="Lu Y."/>
            <person name="Battail C."/>
            <person name="Shen J."/>
            <person name="Sidebottom C.H."/>
            <person name="Wang X."/>
            <person name="Canaguier A."/>
            <person name="Chauveau A."/>
            <person name="Berard A."/>
            <person name="Deniot G."/>
            <person name="Guan M."/>
            <person name="Liu Z."/>
            <person name="Sun F."/>
            <person name="Lim Y.P."/>
            <person name="Lyons E."/>
            <person name="Town C.D."/>
            <person name="Bancroft I."/>
            <person name="Wang X."/>
            <person name="Meng J."/>
            <person name="Ma J."/>
            <person name="Pires J.C."/>
            <person name="King G.J."/>
            <person name="Brunel D."/>
            <person name="Delourme R."/>
            <person name="Renard M."/>
            <person name="Aury J.M."/>
            <person name="Adams K.L."/>
            <person name="Batley J."/>
            <person name="Snowdon R.J."/>
            <person name="Tost J."/>
            <person name="Edwards D."/>
            <person name="Zhou Y."/>
            <person name="Hua W."/>
            <person name="Sharpe A.G."/>
            <person name="Paterson A.H."/>
            <person name="Guan C."/>
            <person name="Wincker P."/>
        </authorList>
    </citation>
    <scope>NUCLEOTIDE SEQUENCE [LARGE SCALE GENOMIC DNA]</scope>
    <source>
        <strain evidence="2">cv. Darmor-bzh</strain>
    </source>
</reference>
<evidence type="ECO:0000313" key="2">
    <source>
        <dbReference type="Proteomes" id="UP000028999"/>
    </source>
</evidence>
<gene>
    <name evidence="1" type="primary">BnaA02g18270D</name>
    <name evidence="1" type="ORF">GSBRNA2T00065735001</name>
</gene>
<dbReference type="Gramene" id="CDY38334">
    <property type="protein sequence ID" value="CDY38334"/>
    <property type="gene ID" value="GSBRNA2T00065735001"/>
</dbReference>
<protein>
    <submittedName>
        <fullName evidence="1">BnaA02g18270D protein</fullName>
    </submittedName>
</protein>
<dbReference type="OMA" id="IHYIILE"/>
<dbReference type="AlphaFoldDB" id="A0A078HLU8"/>
<evidence type="ECO:0000313" key="1">
    <source>
        <dbReference type="EMBL" id="CDY38334.1"/>
    </source>
</evidence>
<name>A0A078HLU8_BRANA</name>
<keyword evidence="2" id="KW-1185">Reference proteome</keyword>
<dbReference type="PaxDb" id="3708-A0A078HLU8"/>
<dbReference type="EMBL" id="LK032422">
    <property type="protein sequence ID" value="CDY38334.1"/>
    <property type="molecule type" value="Genomic_DNA"/>
</dbReference>
<organism evidence="1 2">
    <name type="scientific">Brassica napus</name>
    <name type="common">Rape</name>
    <dbReference type="NCBI Taxonomy" id="3708"/>
    <lineage>
        <taxon>Eukaryota</taxon>
        <taxon>Viridiplantae</taxon>
        <taxon>Streptophyta</taxon>
        <taxon>Embryophyta</taxon>
        <taxon>Tracheophyta</taxon>
        <taxon>Spermatophyta</taxon>
        <taxon>Magnoliopsida</taxon>
        <taxon>eudicotyledons</taxon>
        <taxon>Gunneridae</taxon>
        <taxon>Pentapetalae</taxon>
        <taxon>rosids</taxon>
        <taxon>malvids</taxon>
        <taxon>Brassicales</taxon>
        <taxon>Brassicaceae</taxon>
        <taxon>Brassiceae</taxon>
        <taxon>Brassica</taxon>
    </lineage>
</organism>
<sequence>MSCADGAIHYIILEHAYVTHVVDFYTEVFQATTVYNYHDQCSVQLKIYDSYVLVTPATLSNSLVIKLLTDLNSLRMIRQDARFTDMVLENPVEKQRSTVKMRDPYGISWLLTKYKKEYSDVYRH</sequence>
<accession>A0A078HLU8</accession>
<proteinExistence type="predicted"/>